<comment type="caution">
    <text evidence="1">The sequence shown here is derived from an EMBL/GenBank/DDBJ whole genome shotgun (WGS) entry which is preliminary data.</text>
</comment>
<evidence type="ECO:0000313" key="1">
    <source>
        <dbReference type="EMBL" id="MBC8433618.1"/>
    </source>
</evidence>
<organism evidence="1 2">
    <name type="scientific">Candidatus Desulfatibia vada</name>
    <dbReference type="NCBI Taxonomy" id="2841696"/>
    <lineage>
        <taxon>Bacteria</taxon>
        <taxon>Pseudomonadati</taxon>
        <taxon>Thermodesulfobacteriota</taxon>
        <taxon>Desulfobacteria</taxon>
        <taxon>Desulfobacterales</taxon>
        <taxon>Desulfobacterales incertae sedis</taxon>
        <taxon>Candidatus Desulfatibia</taxon>
    </lineage>
</organism>
<evidence type="ECO:0000313" key="2">
    <source>
        <dbReference type="Proteomes" id="UP000605201"/>
    </source>
</evidence>
<reference evidence="1 2" key="1">
    <citation type="submission" date="2020-08" db="EMBL/GenBank/DDBJ databases">
        <title>Bridging the membrane lipid divide: bacteria of the FCB group superphylum have the potential to synthesize archaeal ether lipids.</title>
        <authorList>
            <person name="Villanueva L."/>
            <person name="Von Meijenfeldt F.A.B."/>
            <person name="Westbye A.B."/>
            <person name="Yadav S."/>
            <person name="Hopmans E.C."/>
            <person name="Dutilh B.E."/>
            <person name="Sinninghe Damste J.S."/>
        </authorList>
    </citation>
    <scope>NUCLEOTIDE SEQUENCE [LARGE SCALE GENOMIC DNA]</scope>
    <source>
        <strain evidence="1">NIOZ-UU17</strain>
    </source>
</reference>
<gene>
    <name evidence="1" type="ORF">H8D96_17050</name>
</gene>
<name>A0A8J6NVZ3_9BACT</name>
<protein>
    <submittedName>
        <fullName evidence="1">Uncharacterized protein</fullName>
    </submittedName>
</protein>
<dbReference type="Proteomes" id="UP000605201">
    <property type="component" value="Unassembled WGS sequence"/>
</dbReference>
<dbReference type="AlphaFoldDB" id="A0A8J6NVZ3"/>
<accession>A0A8J6NVZ3</accession>
<dbReference type="EMBL" id="JACNIG010000314">
    <property type="protein sequence ID" value="MBC8433618.1"/>
    <property type="molecule type" value="Genomic_DNA"/>
</dbReference>
<sequence>MLRRWPLVASMLLLVGLITIPQVVAETSARTFRQQNGLVAYTPPAWFLGGYFIAHEKNPGYVFGPVQDFVSTLGGTTTWLIEDMELIRLEQASADGQNPEYSFFLEVDSPGGTEYWVFVALPHESAQAWFNARRAFHGRKAEGYYGKTQKKLEHAMRQGLHIKAELRFLIVNGETGLQAPENVIMSRHKFQPVFDLSTGRSLGPDAKIK</sequence>
<proteinExistence type="predicted"/>